<dbReference type="GO" id="GO:0070006">
    <property type="term" value="F:metalloaminopeptidase activity"/>
    <property type="evidence" value="ECO:0007669"/>
    <property type="project" value="TreeGrafter"/>
</dbReference>
<dbReference type="Gene3D" id="1.10.390.10">
    <property type="entry name" value="Neutral Protease Domain 2"/>
    <property type="match status" value="2"/>
</dbReference>
<feature type="domain" description="Peptidase M1 membrane alanine aminopeptidase" evidence="1">
    <location>
        <begin position="4"/>
        <end position="28"/>
    </location>
</feature>
<dbReference type="InterPro" id="IPR050344">
    <property type="entry name" value="Peptidase_M1_aminopeptidases"/>
</dbReference>
<proteinExistence type="predicted"/>
<gene>
    <name evidence="2" type="ORF">C2G38_881964</name>
</gene>
<dbReference type="GO" id="GO:0042277">
    <property type="term" value="F:peptide binding"/>
    <property type="evidence" value="ECO:0007669"/>
    <property type="project" value="TreeGrafter"/>
</dbReference>
<reference evidence="2 3" key="1">
    <citation type="submission" date="2018-06" db="EMBL/GenBank/DDBJ databases">
        <title>Comparative genomics reveals the genomic features of Rhizophagus irregularis, R. cerebriforme, R. diaphanum and Gigaspora rosea, and their symbiotic lifestyle signature.</title>
        <authorList>
            <person name="Morin E."/>
            <person name="San Clemente H."/>
            <person name="Chen E.C.H."/>
            <person name="De La Providencia I."/>
            <person name="Hainaut M."/>
            <person name="Kuo A."/>
            <person name="Kohler A."/>
            <person name="Murat C."/>
            <person name="Tang N."/>
            <person name="Roy S."/>
            <person name="Loubradou J."/>
            <person name="Henrissat B."/>
            <person name="Grigoriev I.V."/>
            <person name="Corradi N."/>
            <person name="Roux C."/>
            <person name="Martin F.M."/>
        </authorList>
    </citation>
    <scope>NUCLEOTIDE SEQUENCE [LARGE SCALE GENOMIC DNA]</scope>
    <source>
        <strain evidence="2 3">DAOM 194757</strain>
    </source>
</reference>
<dbReference type="GO" id="GO:0006508">
    <property type="term" value="P:proteolysis"/>
    <property type="evidence" value="ECO:0007669"/>
    <property type="project" value="TreeGrafter"/>
</dbReference>
<dbReference type="AlphaFoldDB" id="A0A397TWK4"/>
<dbReference type="Pfam" id="PF01433">
    <property type="entry name" value="Peptidase_M1"/>
    <property type="match status" value="2"/>
</dbReference>
<dbReference type="PANTHER" id="PTHR11533">
    <property type="entry name" value="PROTEASE M1 ZINC METALLOPROTEASE"/>
    <property type="match status" value="1"/>
</dbReference>
<dbReference type="GO" id="GO:0005737">
    <property type="term" value="C:cytoplasm"/>
    <property type="evidence" value="ECO:0007669"/>
    <property type="project" value="TreeGrafter"/>
</dbReference>
<dbReference type="STRING" id="44941.A0A397TWK4"/>
<dbReference type="GO" id="GO:0043171">
    <property type="term" value="P:peptide catabolic process"/>
    <property type="evidence" value="ECO:0007669"/>
    <property type="project" value="TreeGrafter"/>
</dbReference>
<comment type="caution">
    <text evidence="2">The sequence shown here is derived from an EMBL/GenBank/DDBJ whole genome shotgun (WGS) entry which is preliminary data.</text>
</comment>
<dbReference type="Proteomes" id="UP000266673">
    <property type="component" value="Unassembled WGS sequence"/>
</dbReference>
<feature type="domain" description="Peptidase M1 membrane alanine aminopeptidase" evidence="1">
    <location>
        <begin position="49"/>
        <end position="80"/>
    </location>
</feature>
<dbReference type="InterPro" id="IPR027268">
    <property type="entry name" value="Peptidase_M4/M1_CTD_sf"/>
</dbReference>
<dbReference type="SUPFAM" id="SSF55486">
    <property type="entry name" value="Metalloproteases ('zincins'), catalytic domain"/>
    <property type="match status" value="1"/>
</dbReference>
<accession>A0A397TWK4</accession>
<evidence type="ECO:0000259" key="1">
    <source>
        <dbReference type="Pfam" id="PF01433"/>
    </source>
</evidence>
<keyword evidence="3" id="KW-1185">Reference proteome</keyword>
<dbReference type="EMBL" id="QKWP01002703">
    <property type="protein sequence ID" value="RIB02422.1"/>
    <property type="molecule type" value="Genomic_DNA"/>
</dbReference>
<dbReference type="OrthoDB" id="10031169at2759"/>
<dbReference type="GO" id="GO:0016020">
    <property type="term" value="C:membrane"/>
    <property type="evidence" value="ECO:0007669"/>
    <property type="project" value="TreeGrafter"/>
</dbReference>
<evidence type="ECO:0000313" key="3">
    <source>
        <dbReference type="Proteomes" id="UP000266673"/>
    </source>
</evidence>
<dbReference type="PANTHER" id="PTHR11533:SF174">
    <property type="entry name" value="PUROMYCIN-SENSITIVE AMINOPEPTIDASE-RELATED"/>
    <property type="match status" value="1"/>
</dbReference>
<dbReference type="GO" id="GO:0008270">
    <property type="term" value="F:zinc ion binding"/>
    <property type="evidence" value="ECO:0007669"/>
    <property type="project" value="InterPro"/>
</dbReference>
<organism evidence="2 3">
    <name type="scientific">Gigaspora rosea</name>
    <dbReference type="NCBI Taxonomy" id="44941"/>
    <lineage>
        <taxon>Eukaryota</taxon>
        <taxon>Fungi</taxon>
        <taxon>Fungi incertae sedis</taxon>
        <taxon>Mucoromycota</taxon>
        <taxon>Glomeromycotina</taxon>
        <taxon>Glomeromycetes</taxon>
        <taxon>Diversisporales</taxon>
        <taxon>Gigasporaceae</taxon>
        <taxon>Gigaspora</taxon>
    </lineage>
</organism>
<sequence length="83" mass="9828">MLSSSNVLHTLFHELAHQWFGNLVTMEWQLIIIYIAVDKIFPDWDIWTHEIHQIFDAISYFKGASVIRMFSNFIGENIFLDVI</sequence>
<protein>
    <recommendedName>
        <fullName evidence="1">Peptidase M1 membrane alanine aminopeptidase domain-containing protein</fullName>
    </recommendedName>
</protein>
<name>A0A397TWK4_9GLOM</name>
<dbReference type="GO" id="GO:0005615">
    <property type="term" value="C:extracellular space"/>
    <property type="evidence" value="ECO:0007669"/>
    <property type="project" value="TreeGrafter"/>
</dbReference>
<dbReference type="InterPro" id="IPR014782">
    <property type="entry name" value="Peptidase_M1_dom"/>
</dbReference>
<evidence type="ECO:0000313" key="2">
    <source>
        <dbReference type="EMBL" id="RIB02422.1"/>
    </source>
</evidence>